<gene>
    <name evidence="2" type="ORF">KPS_000975</name>
</gene>
<keyword evidence="1" id="KW-0472">Membrane</keyword>
<sequence length="66" mass="6542">MPGTASGTITASSCGLCHGAGAPGGLARRIRLVLVCALALAIVLAPGCVVRSRGQYDVSVSKTSRS</sequence>
<dbReference type="RefSeq" id="WP_309542307.1">
    <property type="nucleotide sequence ID" value="NZ_CP133659.1"/>
</dbReference>
<reference evidence="2" key="1">
    <citation type="submission" date="2023-09" db="EMBL/GenBank/DDBJ databases">
        <authorList>
            <consortium name="CW5 consortium"/>
            <person name="Lu C.-W."/>
        </authorList>
    </citation>
    <scope>NUCLEOTIDE SEQUENCE</scope>
    <source>
        <strain evidence="2">KPS</strain>
    </source>
</reference>
<dbReference type="Proteomes" id="UP001180616">
    <property type="component" value="Chromosome"/>
</dbReference>
<feature type="transmembrane region" description="Helical" evidence="1">
    <location>
        <begin position="29"/>
        <end position="50"/>
    </location>
</feature>
<keyword evidence="1" id="KW-0812">Transmembrane</keyword>
<keyword evidence="1" id="KW-1133">Transmembrane helix</keyword>
<proteinExistence type="predicted"/>
<organism evidence="2 3">
    <name type="scientific">Nitratidesulfovibrio liaohensis</name>
    <dbReference type="NCBI Taxonomy" id="2604158"/>
    <lineage>
        <taxon>Bacteria</taxon>
        <taxon>Pseudomonadati</taxon>
        <taxon>Thermodesulfobacteriota</taxon>
        <taxon>Desulfovibrionia</taxon>
        <taxon>Desulfovibrionales</taxon>
        <taxon>Desulfovibrionaceae</taxon>
        <taxon>Nitratidesulfovibrio</taxon>
    </lineage>
</organism>
<dbReference type="EMBL" id="CP133659">
    <property type="protein sequence ID" value="WMW66405.1"/>
    <property type="molecule type" value="Genomic_DNA"/>
</dbReference>
<protein>
    <submittedName>
        <fullName evidence="2">Uncharacterized protein</fullName>
    </submittedName>
</protein>
<evidence type="ECO:0000313" key="2">
    <source>
        <dbReference type="EMBL" id="WMW66405.1"/>
    </source>
</evidence>
<evidence type="ECO:0000256" key="1">
    <source>
        <dbReference type="SAM" id="Phobius"/>
    </source>
</evidence>
<name>A0ABY9R6Z9_9BACT</name>
<keyword evidence="3" id="KW-1185">Reference proteome</keyword>
<accession>A0ABY9R6Z9</accession>
<evidence type="ECO:0000313" key="3">
    <source>
        <dbReference type="Proteomes" id="UP001180616"/>
    </source>
</evidence>